<evidence type="ECO:0000256" key="4">
    <source>
        <dbReference type="ARBA" id="ARBA00023242"/>
    </source>
</evidence>
<dbReference type="InterPro" id="IPR045912">
    <property type="entry name" value="FOXJ2/3-like"/>
</dbReference>
<keyword evidence="9" id="KW-1185">Reference proteome</keyword>
<keyword evidence="1" id="KW-0805">Transcription regulation</keyword>
<feature type="region of interest" description="Disordered" evidence="6">
    <location>
        <begin position="1"/>
        <end position="32"/>
    </location>
</feature>
<dbReference type="GO" id="GO:0000981">
    <property type="term" value="F:DNA-binding transcription factor activity, RNA polymerase II-specific"/>
    <property type="evidence" value="ECO:0007669"/>
    <property type="project" value="TreeGrafter"/>
</dbReference>
<keyword evidence="3" id="KW-0804">Transcription</keyword>
<proteinExistence type="predicted"/>
<gene>
    <name evidence="8" type="ORF">HPB52_013661</name>
</gene>
<comment type="caution">
    <text evidence="8">The sequence shown here is derived from an EMBL/GenBank/DDBJ whole genome shotgun (WGS) entry which is preliminary data.</text>
</comment>
<accession>A0A9D4PFM1</accession>
<protein>
    <recommendedName>
        <fullName evidence="7">Fork-head domain-containing protein</fullName>
    </recommendedName>
</protein>
<evidence type="ECO:0000259" key="7">
    <source>
        <dbReference type="PROSITE" id="PS50039"/>
    </source>
</evidence>
<dbReference type="SUPFAM" id="SSF46785">
    <property type="entry name" value="Winged helix' DNA-binding domain"/>
    <property type="match status" value="1"/>
</dbReference>
<feature type="region of interest" description="Disordered" evidence="6">
    <location>
        <begin position="68"/>
        <end position="89"/>
    </location>
</feature>
<dbReference type="InterPro" id="IPR036390">
    <property type="entry name" value="WH_DNA-bd_sf"/>
</dbReference>
<dbReference type="GO" id="GO:0000978">
    <property type="term" value="F:RNA polymerase II cis-regulatory region sequence-specific DNA binding"/>
    <property type="evidence" value="ECO:0007669"/>
    <property type="project" value="TreeGrafter"/>
</dbReference>
<dbReference type="PROSITE" id="PS00658">
    <property type="entry name" value="FORK_HEAD_2"/>
    <property type="match status" value="1"/>
</dbReference>
<evidence type="ECO:0000256" key="5">
    <source>
        <dbReference type="PROSITE-ProRule" id="PRU00089"/>
    </source>
</evidence>
<feature type="domain" description="Fork-head" evidence="7">
    <location>
        <begin position="25"/>
        <end position="63"/>
    </location>
</feature>
<comment type="subcellular location">
    <subcellularLocation>
        <location evidence="5">Nucleus</location>
    </subcellularLocation>
</comment>
<evidence type="ECO:0000256" key="2">
    <source>
        <dbReference type="ARBA" id="ARBA00023125"/>
    </source>
</evidence>
<reference evidence="8" key="1">
    <citation type="journal article" date="2020" name="Cell">
        <title>Large-Scale Comparative Analyses of Tick Genomes Elucidate Their Genetic Diversity and Vector Capacities.</title>
        <authorList>
            <consortium name="Tick Genome and Microbiome Consortium (TIGMIC)"/>
            <person name="Jia N."/>
            <person name="Wang J."/>
            <person name="Shi W."/>
            <person name="Du L."/>
            <person name="Sun Y."/>
            <person name="Zhan W."/>
            <person name="Jiang J.F."/>
            <person name="Wang Q."/>
            <person name="Zhang B."/>
            <person name="Ji P."/>
            <person name="Bell-Sakyi L."/>
            <person name="Cui X.M."/>
            <person name="Yuan T.T."/>
            <person name="Jiang B.G."/>
            <person name="Yang W.F."/>
            <person name="Lam T.T."/>
            <person name="Chang Q.C."/>
            <person name="Ding S.J."/>
            <person name="Wang X.J."/>
            <person name="Zhu J.G."/>
            <person name="Ruan X.D."/>
            <person name="Zhao L."/>
            <person name="Wei J.T."/>
            <person name="Ye R.Z."/>
            <person name="Que T.C."/>
            <person name="Du C.H."/>
            <person name="Zhou Y.H."/>
            <person name="Cheng J.X."/>
            <person name="Dai P.F."/>
            <person name="Guo W.B."/>
            <person name="Han X.H."/>
            <person name="Huang E.J."/>
            <person name="Li L.F."/>
            <person name="Wei W."/>
            <person name="Gao Y.C."/>
            <person name="Liu J.Z."/>
            <person name="Shao H.Z."/>
            <person name="Wang X."/>
            <person name="Wang C.C."/>
            <person name="Yang T.C."/>
            <person name="Huo Q.B."/>
            <person name="Li W."/>
            <person name="Chen H.Y."/>
            <person name="Chen S.E."/>
            <person name="Zhou L.G."/>
            <person name="Ni X.B."/>
            <person name="Tian J.H."/>
            <person name="Sheng Y."/>
            <person name="Liu T."/>
            <person name="Pan Y.S."/>
            <person name="Xia L.Y."/>
            <person name="Li J."/>
            <person name="Zhao F."/>
            <person name="Cao W.C."/>
        </authorList>
    </citation>
    <scope>NUCLEOTIDE SEQUENCE</scope>
    <source>
        <strain evidence="8">Rsan-2018</strain>
    </source>
</reference>
<reference evidence="8" key="2">
    <citation type="submission" date="2021-09" db="EMBL/GenBank/DDBJ databases">
        <authorList>
            <person name="Jia N."/>
            <person name="Wang J."/>
            <person name="Shi W."/>
            <person name="Du L."/>
            <person name="Sun Y."/>
            <person name="Zhan W."/>
            <person name="Jiang J."/>
            <person name="Wang Q."/>
            <person name="Zhang B."/>
            <person name="Ji P."/>
            <person name="Sakyi L.B."/>
            <person name="Cui X."/>
            <person name="Yuan T."/>
            <person name="Jiang B."/>
            <person name="Yang W."/>
            <person name="Lam T.T.-Y."/>
            <person name="Chang Q."/>
            <person name="Ding S."/>
            <person name="Wang X."/>
            <person name="Zhu J."/>
            <person name="Ruan X."/>
            <person name="Zhao L."/>
            <person name="Wei J."/>
            <person name="Que T."/>
            <person name="Du C."/>
            <person name="Cheng J."/>
            <person name="Dai P."/>
            <person name="Han X."/>
            <person name="Huang E."/>
            <person name="Gao Y."/>
            <person name="Liu J."/>
            <person name="Shao H."/>
            <person name="Ye R."/>
            <person name="Li L."/>
            <person name="Wei W."/>
            <person name="Wang X."/>
            <person name="Wang C."/>
            <person name="Huo Q."/>
            <person name="Li W."/>
            <person name="Guo W."/>
            <person name="Chen H."/>
            <person name="Chen S."/>
            <person name="Zhou L."/>
            <person name="Zhou L."/>
            <person name="Ni X."/>
            <person name="Tian J."/>
            <person name="Zhou Y."/>
            <person name="Sheng Y."/>
            <person name="Liu T."/>
            <person name="Pan Y."/>
            <person name="Xia L."/>
            <person name="Li J."/>
            <person name="Zhao F."/>
            <person name="Cao W."/>
        </authorList>
    </citation>
    <scope>NUCLEOTIDE SEQUENCE</scope>
    <source>
        <strain evidence="8">Rsan-2018</strain>
        <tissue evidence="8">Larvae</tissue>
    </source>
</reference>
<dbReference type="Proteomes" id="UP000821837">
    <property type="component" value="Chromosome 8"/>
</dbReference>
<dbReference type="EMBL" id="JABSTV010001254">
    <property type="protein sequence ID" value="KAH7939543.1"/>
    <property type="molecule type" value="Genomic_DNA"/>
</dbReference>
<dbReference type="PROSITE" id="PS50039">
    <property type="entry name" value="FORK_HEAD_3"/>
    <property type="match status" value="1"/>
</dbReference>
<organism evidence="8 9">
    <name type="scientific">Rhipicephalus sanguineus</name>
    <name type="common">Brown dog tick</name>
    <name type="synonym">Ixodes sanguineus</name>
    <dbReference type="NCBI Taxonomy" id="34632"/>
    <lineage>
        <taxon>Eukaryota</taxon>
        <taxon>Metazoa</taxon>
        <taxon>Ecdysozoa</taxon>
        <taxon>Arthropoda</taxon>
        <taxon>Chelicerata</taxon>
        <taxon>Arachnida</taxon>
        <taxon>Acari</taxon>
        <taxon>Parasitiformes</taxon>
        <taxon>Ixodida</taxon>
        <taxon>Ixodoidea</taxon>
        <taxon>Ixodidae</taxon>
        <taxon>Rhipicephalinae</taxon>
        <taxon>Rhipicephalus</taxon>
        <taxon>Rhipicephalus</taxon>
    </lineage>
</organism>
<dbReference type="InterPro" id="IPR030456">
    <property type="entry name" value="TF_fork_head_CS_2"/>
</dbReference>
<name>A0A9D4PFM1_RHISA</name>
<dbReference type="GO" id="GO:0005634">
    <property type="term" value="C:nucleus"/>
    <property type="evidence" value="ECO:0007669"/>
    <property type="project" value="UniProtKB-SubCell"/>
</dbReference>
<evidence type="ECO:0000256" key="1">
    <source>
        <dbReference type="ARBA" id="ARBA00023015"/>
    </source>
</evidence>
<dbReference type="PANTHER" id="PTHR46078">
    <property type="entry name" value="FORKHEAD BOX PROTEIN J2 FAMILY MEMBER"/>
    <property type="match status" value="1"/>
</dbReference>
<dbReference type="PANTHER" id="PTHR46078:SF2">
    <property type="entry name" value="FORK-HEAD DOMAIN-CONTAINING PROTEIN"/>
    <property type="match status" value="1"/>
</dbReference>
<keyword evidence="4 5" id="KW-0539">Nucleus</keyword>
<evidence type="ECO:0000313" key="9">
    <source>
        <dbReference type="Proteomes" id="UP000821837"/>
    </source>
</evidence>
<dbReference type="Pfam" id="PF00250">
    <property type="entry name" value="Forkhead"/>
    <property type="match status" value="1"/>
</dbReference>
<feature type="DNA-binding region" description="Fork-head" evidence="5">
    <location>
        <begin position="25"/>
        <end position="63"/>
    </location>
</feature>
<dbReference type="InterPro" id="IPR001766">
    <property type="entry name" value="Fork_head_dom"/>
</dbReference>
<dbReference type="Gene3D" id="1.10.10.10">
    <property type="entry name" value="Winged helix-like DNA-binding domain superfamily/Winged helix DNA-binding domain"/>
    <property type="match status" value="1"/>
</dbReference>
<dbReference type="InterPro" id="IPR036388">
    <property type="entry name" value="WH-like_DNA-bd_sf"/>
</dbReference>
<sequence>MISSDQARTTAHPERHLRVHHGPVPLLPDNKQGWQNSIRHNLSLNKCFRQGATPLRRPGQGQLLDARSEQRRRLHRRQHGQATQAGRPRGAAACNCTLLRAAALKQHQHRLPCTLPFRRITWQPQRGLTHGFYDVSWPPAACRSSPVATTSISGSRMLVDARDRRCSPSLRVAPIPVASTSSPVQNPSSSTTSLAPLYRPVAVLSRHS</sequence>
<evidence type="ECO:0000256" key="3">
    <source>
        <dbReference type="ARBA" id="ARBA00023163"/>
    </source>
</evidence>
<dbReference type="SMART" id="SM00339">
    <property type="entry name" value="FH"/>
    <property type="match status" value="1"/>
</dbReference>
<keyword evidence="2 5" id="KW-0238">DNA-binding</keyword>
<evidence type="ECO:0000256" key="6">
    <source>
        <dbReference type="SAM" id="MobiDB-lite"/>
    </source>
</evidence>
<evidence type="ECO:0000313" key="8">
    <source>
        <dbReference type="EMBL" id="KAH7939543.1"/>
    </source>
</evidence>
<dbReference type="AlphaFoldDB" id="A0A9D4PFM1"/>